<dbReference type="Pfam" id="PF08534">
    <property type="entry name" value="Redoxin"/>
    <property type="match status" value="1"/>
</dbReference>
<organism evidence="2 3">
    <name type="scientific">Halorubrum glutamatedens</name>
    <dbReference type="NCBI Taxonomy" id="2707018"/>
    <lineage>
        <taxon>Archaea</taxon>
        <taxon>Methanobacteriati</taxon>
        <taxon>Methanobacteriota</taxon>
        <taxon>Stenosarchaea group</taxon>
        <taxon>Halobacteria</taxon>
        <taxon>Halobacteriales</taxon>
        <taxon>Haloferacaceae</taxon>
        <taxon>Halorubrum</taxon>
    </lineage>
</organism>
<dbReference type="RefSeq" id="WP_122104166.1">
    <property type="nucleotide sequence ID" value="NZ_JBHSKV010000001.1"/>
</dbReference>
<dbReference type="PANTHER" id="PTHR42852">
    <property type="entry name" value="THIOL:DISULFIDE INTERCHANGE PROTEIN DSBE"/>
    <property type="match status" value="1"/>
</dbReference>
<dbReference type="InterPro" id="IPR050553">
    <property type="entry name" value="Thioredoxin_ResA/DsbE_sf"/>
</dbReference>
<gene>
    <name evidence="2" type="ORF">ACFPJA_00135</name>
</gene>
<sequence>MERRHLLAGIASASVLGAGGVVATGNVPAVLGGTSVEPVEPLTIDTIEAPGSRDGEVTVPADDRATFIDFFATWCDPCKEQMPALAEANDRIGDDVLFVSVTTENVGDRVPESKVVEMWEETGGDWLAAVDRTAELAAKLDVGGYPTAVVLDETGRPRWSDSGVHTADTLVEEIEAVLEG</sequence>
<keyword evidence="3" id="KW-1185">Reference proteome</keyword>
<dbReference type="InterPro" id="IPR036249">
    <property type="entry name" value="Thioredoxin-like_sf"/>
</dbReference>
<accession>A0ABD5QM17</accession>
<dbReference type="InterPro" id="IPR013766">
    <property type="entry name" value="Thioredoxin_domain"/>
</dbReference>
<name>A0ABD5QM17_9EURY</name>
<dbReference type="EMBL" id="JBHSKV010000001">
    <property type="protein sequence ID" value="MFC5133136.1"/>
    <property type="molecule type" value="Genomic_DNA"/>
</dbReference>
<feature type="domain" description="Thioredoxin" evidence="1">
    <location>
        <begin position="38"/>
        <end position="179"/>
    </location>
</feature>
<dbReference type="InterPro" id="IPR013740">
    <property type="entry name" value="Redoxin"/>
</dbReference>
<dbReference type="PANTHER" id="PTHR42852:SF17">
    <property type="entry name" value="THIOREDOXIN-LIKE PROTEIN HI_1115"/>
    <property type="match status" value="1"/>
</dbReference>
<proteinExistence type="predicted"/>
<evidence type="ECO:0000259" key="1">
    <source>
        <dbReference type="PROSITE" id="PS51352"/>
    </source>
</evidence>
<dbReference type="CDD" id="cd02966">
    <property type="entry name" value="TlpA_like_family"/>
    <property type="match status" value="1"/>
</dbReference>
<reference evidence="2 3" key="1">
    <citation type="journal article" date="2019" name="Int. J. Syst. Evol. Microbiol.">
        <title>The Global Catalogue of Microorganisms (GCM) 10K type strain sequencing project: providing services to taxonomists for standard genome sequencing and annotation.</title>
        <authorList>
            <consortium name="The Broad Institute Genomics Platform"/>
            <consortium name="The Broad Institute Genome Sequencing Center for Infectious Disease"/>
            <person name="Wu L."/>
            <person name="Ma J."/>
        </authorList>
    </citation>
    <scope>NUCLEOTIDE SEQUENCE [LARGE SCALE GENOMIC DNA]</scope>
    <source>
        <strain evidence="2 3">CGMCC 1.16026</strain>
    </source>
</reference>
<dbReference type="PROSITE" id="PS51352">
    <property type="entry name" value="THIOREDOXIN_2"/>
    <property type="match status" value="1"/>
</dbReference>
<evidence type="ECO:0000313" key="2">
    <source>
        <dbReference type="EMBL" id="MFC5133136.1"/>
    </source>
</evidence>
<dbReference type="SUPFAM" id="SSF52833">
    <property type="entry name" value="Thioredoxin-like"/>
    <property type="match status" value="1"/>
</dbReference>
<comment type="caution">
    <text evidence="2">The sequence shown here is derived from an EMBL/GenBank/DDBJ whole genome shotgun (WGS) entry which is preliminary data.</text>
</comment>
<dbReference type="AlphaFoldDB" id="A0ABD5QM17"/>
<evidence type="ECO:0000313" key="3">
    <source>
        <dbReference type="Proteomes" id="UP001596145"/>
    </source>
</evidence>
<protein>
    <submittedName>
        <fullName evidence="2">TlpA family protein disulfide reductase</fullName>
    </submittedName>
</protein>
<dbReference type="Gene3D" id="3.40.30.10">
    <property type="entry name" value="Glutaredoxin"/>
    <property type="match status" value="1"/>
</dbReference>
<dbReference type="Proteomes" id="UP001596145">
    <property type="component" value="Unassembled WGS sequence"/>
</dbReference>